<evidence type="ECO:0000313" key="2">
    <source>
        <dbReference type="Proteomes" id="UP000466586"/>
    </source>
</evidence>
<dbReference type="PROSITE" id="PS51257">
    <property type="entry name" value="PROKAR_LIPOPROTEIN"/>
    <property type="match status" value="1"/>
</dbReference>
<dbReference type="RefSeq" id="WP_160843857.1">
    <property type="nucleotide sequence ID" value="NZ_WVHT01000002.1"/>
</dbReference>
<organism evidence="1 2">
    <name type="scientific">Hufsiella arboris</name>
    <dbReference type="NCBI Taxonomy" id="2695275"/>
    <lineage>
        <taxon>Bacteria</taxon>
        <taxon>Pseudomonadati</taxon>
        <taxon>Bacteroidota</taxon>
        <taxon>Sphingobacteriia</taxon>
        <taxon>Sphingobacteriales</taxon>
        <taxon>Sphingobacteriaceae</taxon>
        <taxon>Hufsiella</taxon>
    </lineage>
</organism>
<dbReference type="Proteomes" id="UP000466586">
    <property type="component" value="Unassembled WGS sequence"/>
</dbReference>
<gene>
    <name evidence="1" type="ORF">GS399_06915</name>
</gene>
<accession>A0A7K1Y8F3</accession>
<reference evidence="1 2" key="1">
    <citation type="submission" date="2019-11" db="EMBL/GenBank/DDBJ databases">
        <title>Pedobacter sp. HMF7647 Genome sequencing and assembly.</title>
        <authorList>
            <person name="Kang H."/>
            <person name="Kim H."/>
            <person name="Joh K."/>
        </authorList>
    </citation>
    <scope>NUCLEOTIDE SEQUENCE [LARGE SCALE GENOMIC DNA]</scope>
    <source>
        <strain evidence="1 2">HMF7647</strain>
    </source>
</reference>
<dbReference type="EMBL" id="WVHT01000002">
    <property type="protein sequence ID" value="MXV50700.1"/>
    <property type="molecule type" value="Genomic_DNA"/>
</dbReference>
<comment type="caution">
    <text evidence="1">The sequence shown here is derived from an EMBL/GenBank/DDBJ whole genome shotgun (WGS) entry which is preliminary data.</text>
</comment>
<name>A0A7K1Y8F3_9SPHI</name>
<protein>
    <submittedName>
        <fullName evidence="1">DUF4595 domain-containing protein</fullName>
    </submittedName>
</protein>
<evidence type="ECO:0000313" key="1">
    <source>
        <dbReference type="EMBL" id="MXV50700.1"/>
    </source>
</evidence>
<dbReference type="AlphaFoldDB" id="A0A7K1Y8F3"/>
<keyword evidence="2" id="KW-1185">Reference proteome</keyword>
<sequence length="275" mass="32220">MTINYYRFILSAFVFAAFCSCKKNDTPVEAENKTKTTCRIEAMSDSLEARRFTYDDKGRITKVTYEKASLQFDTYSYSDNQIVLNQYTYPGDTPDTYTITRDAQGRILEYDDDWYNHEGKMIFTYNEDGYIKKIVQKDYMGQVLHEYVLSYKSGNLDRVDEESSSSFGTEFLFSYTNDEMVDLAGYLNPISVLLDKDSSQDFDLEPLIPFLGKQSKNLLKKIERKPKQFSWELPFSRSYVYVKDSDGFITSVKVTHNIFENFPSYETYKFLYLCK</sequence>
<proteinExistence type="predicted"/>
<dbReference type="Gene3D" id="2.40.160.190">
    <property type="match status" value="1"/>
</dbReference>